<comment type="caution">
    <text evidence="1">The sequence shown here is derived from an EMBL/GenBank/DDBJ whole genome shotgun (WGS) entry which is preliminary data.</text>
</comment>
<accession>A0ABU3Q652</accession>
<dbReference type="Proteomes" id="UP001259572">
    <property type="component" value="Unassembled WGS sequence"/>
</dbReference>
<dbReference type="EMBL" id="JAVUPU010000003">
    <property type="protein sequence ID" value="MDT9598896.1"/>
    <property type="molecule type" value="Genomic_DNA"/>
</dbReference>
<sequence length="134" mass="15534">MGGRLGGYRQNNVLPFSTMRRAAARDEITLRTPIPLHVLKLRHAVRFQIRIHYKLVIHHNHCLRIFIKCSSYPLNSLVKPDIILVRQEYDFTATQRKRLFKILYIAQVAGIPMYLHVKGSFAPEGLEDADRTIV</sequence>
<evidence type="ECO:0000313" key="1">
    <source>
        <dbReference type="EMBL" id="MDT9598896.1"/>
    </source>
</evidence>
<keyword evidence="2" id="KW-1185">Reference proteome</keyword>
<evidence type="ECO:0000313" key="2">
    <source>
        <dbReference type="Proteomes" id="UP001259572"/>
    </source>
</evidence>
<protein>
    <submittedName>
        <fullName evidence="1">Uncharacterized protein</fullName>
    </submittedName>
</protein>
<organism evidence="1 2">
    <name type="scientific">Sphingosinicella rhizophila</name>
    <dbReference type="NCBI Taxonomy" id="3050082"/>
    <lineage>
        <taxon>Bacteria</taxon>
        <taxon>Pseudomonadati</taxon>
        <taxon>Pseudomonadota</taxon>
        <taxon>Alphaproteobacteria</taxon>
        <taxon>Sphingomonadales</taxon>
        <taxon>Sphingosinicellaceae</taxon>
        <taxon>Sphingosinicella</taxon>
    </lineage>
</organism>
<name>A0ABU3Q652_9SPHN</name>
<proteinExistence type="predicted"/>
<gene>
    <name evidence="1" type="ORF">RQX22_08040</name>
</gene>
<reference evidence="1 2" key="1">
    <citation type="submission" date="2023-05" db="EMBL/GenBank/DDBJ databases">
        <authorList>
            <person name="Guo Y."/>
        </authorList>
    </citation>
    <scope>NUCLEOTIDE SEQUENCE [LARGE SCALE GENOMIC DNA]</scope>
    <source>
        <strain evidence="1 2">GR2756</strain>
    </source>
</reference>